<accession>A0ABP9W7D1</accession>
<keyword evidence="2 4" id="KW-0238">DNA-binding</keyword>
<dbReference type="SUPFAM" id="SSF48498">
    <property type="entry name" value="Tetracyclin repressor-like, C-terminal domain"/>
    <property type="match status" value="1"/>
</dbReference>
<dbReference type="InterPro" id="IPR050109">
    <property type="entry name" value="HTH-type_TetR-like_transc_reg"/>
</dbReference>
<dbReference type="PANTHER" id="PTHR30055">
    <property type="entry name" value="HTH-TYPE TRANSCRIPTIONAL REGULATOR RUTR"/>
    <property type="match status" value="1"/>
</dbReference>
<dbReference type="InterPro" id="IPR009057">
    <property type="entry name" value="Homeodomain-like_sf"/>
</dbReference>
<evidence type="ECO:0000259" key="5">
    <source>
        <dbReference type="PROSITE" id="PS50977"/>
    </source>
</evidence>
<dbReference type="PRINTS" id="PR00455">
    <property type="entry name" value="HTHTETR"/>
</dbReference>
<dbReference type="InterPro" id="IPR001647">
    <property type="entry name" value="HTH_TetR"/>
</dbReference>
<keyword evidence="1" id="KW-0805">Transcription regulation</keyword>
<dbReference type="EMBL" id="BAABRP010000004">
    <property type="protein sequence ID" value="GAA5512916.1"/>
    <property type="molecule type" value="Genomic_DNA"/>
</dbReference>
<dbReference type="PROSITE" id="PS50977">
    <property type="entry name" value="HTH_TETR_2"/>
    <property type="match status" value="1"/>
</dbReference>
<organism evidence="6 7">
    <name type="scientific">Deinococcus carri</name>
    <dbReference type="NCBI Taxonomy" id="1211323"/>
    <lineage>
        <taxon>Bacteria</taxon>
        <taxon>Thermotogati</taxon>
        <taxon>Deinococcota</taxon>
        <taxon>Deinococci</taxon>
        <taxon>Deinococcales</taxon>
        <taxon>Deinococcaceae</taxon>
        <taxon>Deinococcus</taxon>
    </lineage>
</organism>
<keyword evidence="3" id="KW-0804">Transcription</keyword>
<keyword evidence="7" id="KW-1185">Reference proteome</keyword>
<proteinExistence type="predicted"/>
<dbReference type="SUPFAM" id="SSF46689">
    <property type="entry name" value="Homeodomain-like"/>
    <property type="match status" value="1"/>
</dbReference>
<dbReference type="Gene3D" id="1.10.357.10">
    <property type="entry name" value="Tetracycline Repressor, domain 2"/>
    <property type="match status" value="1"/>
</dbReference>
<evidence type="ECO:0000256" key="3">
    <source>
        <dbReference type="ARBA" id="ARBA00023163"/>
    </source>
</evidence>
<protein>
    <recommendedName>
        <fullName evidence="5">HTH tetR-type domain-containing protein</fullName>
    </recommendedName>
</protein>
<comment type="caution">
    <text evidence="6">The sequence shown here is derived from an EMBL/GenBank/DDBJ whole genome shotgun (WGS) entry which is preliminary data.</text>
</comment>
<dbReference type="Pfam" id="PF00440">
    <property type="entry name" value="TetR_N"/>
    <property type="match status" value="1"/>
</dbReference>
<evidence type="ECO:0000313" key="6">
    <source>
        <dbReference type="EMBL" id="GAA5512916.1"/>
    </source>
</evidence>
<dbReference type="RefSeq" id="WP_345463634.1">
    <property type="nucleotide sequence ID" value="NZ_BAABRP010000004.1"/>
</dbReference>
<evidence type="ECO:0000256" key="4">
    <source>
        <dbReference type="PROSITE-ProRule" id="PRU00335"/>
    </source>
</evidence>
<feature type="DNA-binding region" description="H-T-H motif" evidence="4">
    <location>
        <begin position="36"/>
        <end position="55"/>
    </location>
</feature>
<evidence type="ECO:0000256" key="1">
    <source>
        <dbReference type="ARBA" id="ARBA00023015"/>
    </source>
</evidence>
<evidence type="ECO:0000256" key="2">
    <source>
        <dbReference type="ARBA" id="ARBA00023125"/>
    </source>
</evidence>
<evidence type="ECO:0000313" key="7">
    <source>
        <dbReference type="Proteomes" id="UP001401887"/>
    </source>
</evidence>
<feature type="domain" description="HTH tetR-type" evidence="5">
    <location>
        <begin position="13"/>
        <end position="73"/>
    </location>
</feature>
<dbReference type="PANTHER" id="PTHR30055:SF234">
    <property type="entry name" value="HTH-TYPE TRANSCRIPTIONAL REGULATOR BETI"/>
    <property type="match status" value="1"/>
</dbReference>
<reference evidence="6 7" key="1">
    <citation type="submission" date="2024-02" db="EMBL/GenBank/DDBJ databases">
        <title>Deinococcus carri NBRC 110142.</title>
        <authorList>
            <person name="Ichikawa N."/>
            <person name="Katano-Makiyama Y."/>
            <person name="Hidaka K."/>
        </authorList>
    </citation>
    <scope>NUCLEOTIDE SEQUENCE [LARGE SCALE GENOMIC DNA]</scope>
    <source>
        <strain evidence="6 7">NBRC 110142</strain>
    </source>
</reference>
<gene>
    <name evidence="6" type="ORF">Dcar01_01640</name>
</gene>
<dbReference type="Proteomes" id="UP001401887">
    <property type="component" value="Unassembled WGS sequence"/>
</dbReference>
<sequence length="206" mass="22550">MNPNPMPRPDRAAATRRRLTAAAVQTFAERGYADTRVSDIVARAGVTQPTFYDHFAGKEALFTALVEQFRARVRQLLGDSRCREQEARQQEAQLPLRESLRLTCSAVFHAFAEDPALTRLALGQAPDAAQVKQDLVTLLAGNVRAAQALGRVRADLPADLMAEALVGSVERLTWRWLLTGEMNADDLARAVSDLHHDGLAPRTGAP</sequence>
<dbReference type="InterPro" id="IPR036271">
    <property type="entry name" value="Tet_transcr_reg_TetR-rel_C_sf"/>
</dbReference>
<name>A0ABP9W7D1_9DEIO</name>